<evidence type="ECO:0000313" key="7">
    <source>
        <dbReference type="EMBL" id="KAJ9174967.1"/>
    </source>
</evidence>
<dbReference type="PROSITE" id="PS51005">
    <property type="entry name" value="NAC"/>
    <property type="match status" value="1"/>
</dbReference>
<evidence type="ECO:0000256" key="5">
    <source>
        <dbReference type="SAM" id="MobiDB-lite"/>
    </source>
</evidence>
<proteinExistence type="predicted"/>
<dbReference type="InterPro" id="IPR036093">
    <property type="entry name" value="NAC_dom_sf"/>
</dbReference>
<keyword evidence="3" id="KW-0804">Transcription</keyword>
<keyword evidence="2" id="KW-0238">DNA-binding</keyword>
<gene>
    <name evidence="7" type="ORF">P3X46_013559</name>
</gene>
<evidence type="ECO:0000256" key="4">
    <source>
        <dbReference type="ARBA" id="ARBA00023242"/>
    </source>
</evidence>
<accession>A0ABQ9M3X5</accession>
<protein>
    <recommendedName>
        <fullName evidence="6">NAC domain-containing protein</fullName>
    </recommendedName>
</protein>
<dbReference type="PANTHER" id="PTHR31719:SF179">
    <property type="entry name" value="OS08G0148400 PROTEIN"/>
    <property type="match status" value="1"/>
</dbReference>
<dbReference type="Gene3D" id="2.170.150.80">
    <property type="entry name" value="NAC domain"/>
    <property type="match status" value="1"/>
</dbReference>
<dbReference type="SUPFAM" id="SSF101941">
    <property type="entry name" value="NAC domain"/>
    <property type="match status" value="1"/>
</dbReference>
<keyword evidence="8" id="KW-1185">Reference proteome</keyword>
<comment type="caution">
    <text evidence="7">The sequence shown here is derived from an EMBL/GenBank/DDBJ whole genome shotgun (WGS) entry which is preliminary data.</text>
</comment>
<evidence type="ECO:0000313" key="8">
    <source>
        <dbReference type="Proteomes" id="UP001174677"/>
    </source>
</evidence>
<reference evidence="7 8" key="1">
    <citation type="journal article" date="2023" name="Plant Biotechnol. J.">
        <title>Chromosome-level wild Hevea brasiliensis genome provides new tools for genomic-assisted breeding and valuable loci to elevate rubber yield.</title>
        <authorList>
            <person name="Cheng H."/>
            <person name="Song X."/>
            <person name="Hu Y."/>
            <person name="Wu T."/>
            <person name="Yang Q."/>
            <person name="An Z."/>
            <person name="Feng S."/>
            <person name="Deng Z."/>
            <person name="Wu W."/>
            <person name="Zeng X."/>
            <person name="Tu M."/>
            <person name="Wang X."/>
            <person name="Huang H."/>
        </authorList>
    </citation>
    <scope>NUCLEOTIDE SEQUENCE [LARGE SCALE GENOMIC DNA]</scope>
    <source>
        <strain evidence="7">MT/VB/25A 57/8</strain>
    </source>
</reference>
<keyword evidence="1" id="KW-0805">Transcription regulation</keyword>
<organism evidence="7 8">
    <name type="scientific">Hevea brasiliensis</name>
    <name type="common">Para rubber tree</name>
    <name type="synonym">Siphonia brasiliensis</name>
    <dbReference type="NCBI Taxonomy" id="3981"/>
    <lineage>
        <taxon>Eukaryota</taxon>
        <taxon>Viridiplantae</taxon>
        <taxon>Streptophyta</taxon>
        <taxon>Embryophyta</taxon>
        <taxon>Tracheophyta</taxon>
        <taxon>Spermatophyta</taxon>
        <taxon>Magnoliopsida</taxon>
        <taxon>eudicotyledons</taxon>
        <taxon>Gunneridae</taxon>
        <taxon>Pentapetalae</taxon>
        <taxon>rosids</taxon>
        <taxon>fabids</taxon>
        <taxon>Malpighiales</taxon>
        <taxon>Euphorbiaceae</taxon>
        <taxon>Crotonoideae</taxon>
        <taxon>Micrandreae</taxon>
        <taxon>Hevea</taxon>
    </lineage>
</organism>
<evidence type="ECO:0000259" key="6">
    <source>
        <dbReference type="PROSITE" id="PS51005"/>
    </source>
</evidence>
<feature type="region of interest" description="Disordered" evidence="5">
    <location>
        <begin position="364"/>
        <end position="400"/>
    </location>
</feature>
<dbReference type="PANTHER" id="PTHR31719">
    <property type="entry name" value="NAC TRANSCRIPTION FACTOR 56"/>
    <property type="match status" value="1"/>
</dbReference>
<keyword evidence="4" id="KW-0539">Nucleus</keyword>
<dbReference type="Proteomes" id="UP001174677">
    <property type="component" value="Chromosome 8"/>
</dbReference>
<evidence type="ECO:0000256" key="2">
    <source>
        <dbReference type="ARBA" id="ARBA00023125"/>
    </source>
</evidence>
<dbReference type="InterPro" id="IPR003441">
    <property type="entry name" value="NAC-dom"/>
</dbReference>
<evidence type="ECO:0000256" key="3">
    <source>
        <dbReference type="ARBA" id="ARBA00023163"/>
    </source>
</evidence>
<evidence type="ECO:0000256" key="1">
    <source>
        <dbReference type="ARBA" id="ARBA00023015"/>
    </source>
</evidence>
<dbReference type="Pfam" id="PF02365">
    <property type="entry name" value="NAM"/>
    <property type="match status" value="1"/>
</dbReference>
<name>A0ABQ9M3X5_HEVBR</name>
<feature type="region of interest" description="Disordered" evidence="5">
    <location>
        <begin position="99"/>
        <end position="125"/>
    </location>
</feature>
<dbReference type="EMBL" id="JARPOI010000008">
    <property type="protein sequence ID" value="KAJ9174967.1"/>
    <property type="molecule type" value="Genomic_DNA"/>
</dbReference>
<sequence>MEENHNKNKGVAANCSSDDDVEKYVNSLPVGYRFAPHDDELILDYLLKKIKKLPLPRNRIHEVDLYKYSPRKLTEIYKLNRARETEWYFFTAREKKYPNGSRPNRSAGDGFWKPTGTDKAIPNNKNPVGFRKSLDYCSGKQGEGRKTDWKMHEYLVNPKLVSSTTTSRPKNPLQPMLLDEWVLCKIYKTKAKRKKNNNDEDGGIAVNSETKIPKADDSIAQPPEYDNSLMIFEENENGFGSSYPPHLTLNNFVYDPSPMNNTFNHNFNYDPPPVNNTFSNSFVVYNVPPIQSYLPSSYSCDFQPIYGCGDLVCYSDCMEMPTINNHQSMPTEESIPSLPPVQSIYGYRDQVCYSDCMEMPTMNNHQSVPSEEPIPSVQPDLKLGAQPSSSRSAYSYLRVS</sequence>
<feature type="domain" description="NAC" evidence="6">
    <location>
        <begin position="28"/>
        <end position="189"/>
    </location>
</feature>